<name>A0ABU7I882_9SPHI</name>
<comment type="function">
    <text evidence="1 13">Transfers the gamma-phosphate of ATP to the 4'-position of a tetraacyldisaccharide 1-phosphate intermediate (termed DS-1-P) to form tetraacyldisaccharide 1,4'-bis-phosphate (lipid IVA).</text>
</comment>
<evidence type="ECO:0000313" key="14">
    <source>
        <dbReference type="EMBL" id="MEE1945678.1"/>
    </source>
</evidence>
<evidence type="ECO:0000256" key="1">
    <source>
        <dbReference type="ARBA" id="ARBA00002274"/>
    </source>
</evidence>
<dbReference type="RefSeq" id="WP_330108015.1">
    <property type="nucleotide sequence ID" value="NZ_JAZDQT010000002.1"/>
</dbReference>
<evidence type="ECO:0000256" key="5">
    <source>
        <dbReference type="ARBA" id="ARBA00022516"/>
    </source>
</evidence>
<evidence type="ECO:0000256" key="10">
    <source>
        <dbReference type="ARBA" id="ARBA00022840"/>
    </source>
</evidence>
<comment type="pathway">
    <text evidence="2 13">Glycolipid biosynthesis; lipid IV(A) biosynthesis; lipid IV(A) from (3R)-3-hydroxytetradecanoyl-[acyl-carrier-protein] and UDP-N-acetyl-alpha-D-glucosamine: step 6/6.</text>
</comment>
<keyword evidence="6 13" id="KW-0441">Lipid A biosynthesis</keyword>
<evidence type="ECO:0000256" key="9">
    <source>
        <dbReference type="ARBA" id="ARBA00022777"/>
    </source>
</evidence>
<evidence type="ECO:0000256" key="4">
    <source>
        <dbReference type="ARBA" id="ARBA00016436"/>
    </source>
</evidence>
<dbReference type="EMBL" id="JAZDQT010000002">
    <property type="protein sequence ID" value="MEE1945678.1"/>
    <property type="molecule type" value="Genomic_DNA"/>
</dbReference>
<organism evidence="14 15">
    <name type="scientific">Pedobacter albus</name>
    <dbReference type="NCBI Taxonomy" id="3113905"/>
    <lineage>
        <taxon>Bacteria</taxon>
        <taxon>Pseudomonadati</taxon>
        <taxon>Bacteroidota</taxon>
        <taxon>Sphingobacteriia</taxon>
        <taxon>Sphingobacteriales</taxon>
        <taxon>Sphingobacteriaceae</taxon>
        <taxon>Pedobacter</taxon>
    </lineage>
</organism>
<dbReference type="HAMAP" id="MF_00409">
    <property type="entry name" value="LpxK"/>
    <property type="match status" value="1"/>
</dbReference>
<feature type="binding site" evidence="13">
    <location>
        <begin position="48"/>
        <end position="55"/>
    </location>
    <ligand>
        <name>ATP</name>
        <dbReference type="ChEBI" id="CHEBI:30616"/>
    </ligand>
</feature>
<gene>
    <name evidence="13 14" type="primary">lpxK</name>
    <name evidence="14" type="ORF">VRU48_11220</name>
</gene>
<keyword evidence="11 13" id="KW-0443">Lipid metabolism</keyword>
<evidence type="ECO:0000256" key="12">
    <source>
        <dbReference type="ARBA" id="ARBA00029757"/>
    </source>
</evidence>
<reference evidence="14 15" key="1">
    <citation type="submission" date="2024-01" db="EMBL/GenBank/DDBJ databases">
        <title>Pedobacter sp. nov., isolated from fresh soil.</title>
        <authorList>
            <person name="Le N.T.T."/>
        </authorList>
    </citation>
    <scope>NUCLEOTIDE SEQUENCE [LARGE SCALE GENOMIC DNA]</scope>
    <source>
        <strain evidence="14 15">KR3-3</strain>
    </source>
</reference>
<dbReference type="GO" id="GO:0009029">
    <property type="term" value="F:lipid-A 4'-kinase activity"/>
    <property type="evidence" value="ECO:0007669"/>
    <property type="project" value="UniProtKB-EC"/>
</dbReference>
<comment type="caution">
    <text evidence="14">The sequence shown here is derived from an EMBL/GenBank/DDBJ whole genome shotgun (WGS) entry which is preliminary data.</text>
</comment>
<keyword evidence="9 13" id="KW-0418">Kinase</keyword>
<keyword evidence="10 13" id="KW-0067">ATP-binding</keyword>
<dbReference type="Pfam" id="PF02606">
    <property type="entry name" value="LpxK"/>
    <property type="match status" value="1"/>
</dbReference>
<keyword evidence="15" id="KW-1185">Reference proteome</keyword>
<evidence type="ECO:0000256" key="2">
    <source>
        <dbReference type="ARBA" id="ARBA00004870"/>
    </source>
</evidence>
<evidence type="ECO:0000256" key="11">
    <source>
        <dbReference type="ARBA" id="ARBA00023098"/>
    </source>
</evidence>
<proteinExistence type="inferred from homology"/>
<evidence type="ECO:0000256" key="7">
    <source>
        <dbReference type="ARBA" id="ARBA00022679"/>
    </source>
</evidence>
<comment type="catalytic activity">
    <reaction evidence="13">
        <text>a lipid A disaccharide + ATP = a lipid IVA + ADP + H(+)</text>
        <dbReference type="Rhea" id="RHEA:67840"/>
        <dbReference type="ChEBI" id="CHEBI:15378"/>
        <dbReference type="ChEBI" id="CHEBI:30616"/>
        <dbReference type="ChEBI" id="CHEBI:176343"/>
        <dbReference type="ChEBI" id="CHEBI:176425"/>
        <dbReference type="ChEBI" id="CHEBI:456216"/>
        <dbReference type="EC" id="2.7.1.130"/>
    </reaction>
</comment>
<accession>A0ABU7I882</accession>
<dbReference type="InterPro" id="IPR027417">
    <property type="entry name" value="P-loop_NTPase"/>
</dbReference>
<keyword evidence="7 13" id="KW-0808">Transferase</keyword>
<evidence type="ECO:0000256" key="6">
    <source>
        <dbReference type="ARBA" id="ARBA00022556"/>
    </source>
</evidence>
<sequence length="353" mass="40033">MLKYLRLLLFPFALLYGIVVMLRNKLYDWGIFKSVRFELPVICIGNVVVGGAGKTPTTEYLVRLLADYKVAILSRGYGRKTKGFVLADAQATAETIGDEPLQYHQKFPQVTVAVCEDRVKGINQLKANHEVILLDDAFQHRAVKAGFNILLFDFASFMHWQFLLPMGNLREPFNAYRRADALLVTKVPATLKQEVKEEIGKGFLLREEQTLSFASIKYGELLPLFGGETRAVRATTTVFLLTGIANPAPLANYLKSLTSNIVAFEFPDHYRFKQDDIRQLVKAFDEHSSKEKIIITTEKDSKRLLGDNLKDLLLNLPIFYLPIQLELAVTDKQTFDKNILDYVARTKRVGNLP</sequence>
<protein>
    <recommendedName>
        <fullName evidence="4 13">Tetraacyldisaccharide 4'-kinase</fullName>
        <ecNumber evidence="3 13">2.7.1.130</ecNumber>
    </recommendedName>
    <alternativeName>
        <fullName evidence="12 13">Lipid A 4'-kinase</fullName>
    </alternativeName>
</protein>
<evidence type="ECO:0000256" key="3">
    <source>
        <dbReference type="ARBA" id="ARBA00012071"/>
    </source>
</evidence>
<keyword evidence="5 13" id="KW-0444">Lipid biosynthesis</keyword>
<dbReference type="EC" id="2.7.1.130" evidence="3 13"/>
<comment type="similarity">
    <text evidence="13">Belongs to the LpxK family.</text>
</comment>
<dbReference type="PANTHER" id="PTHR42724">
    <property type="entry name" value="TETRAACYLDISACCHARIDE 4'-KINASE"/>
    <property type="match status" value="1"/>
</dbReference>
<evidence type="ECO:0000256" key="13">
    <source>
        <dbReference type="HAMAP-Rule" id="MF_00409"/>
    </source>
</evidence>
<dbReference type="Proteomes" id="UP001336835">
    <property type="component" value="Unassembled WGS sequence"/>
</dbReference>
<dbReference type="InterPro" id="IPR003758">
    <property type="entry name" value="LpxK"/>
</dbReference>
<dbReference type="NCBIfam" id="TIGR00682">
    <property type="entry name" value="lpxK"/>
    <property type="match status" value="1"/>
</dbReference>
<evidence type="ECO:0000256" key="8">
    <source>
        <dbReference type="ARBA" id="ARBA00022741"/>
    </source>
</evidence>
<dbReference type="PANTHER" id="PTHR42724:SF1">
    <property type="entry name" value="TETRAACYLDISACCHARIDE 4'-KINASE, MITOCHONDRIAL-RELATED"/>
    <property type="match status" value="1"/>
</dbReference>
<keyword evidence="8 13" id="KW-0547">Nucleotide-binding</keyword>
<evidence type="ECO:0000313" key="15">
    <source>
        <dbReference type="Proteomes" id="UP001336835"/>
    </source>
</evidence>
<dbReference type="SUPFAM" id="SSF52540">
    <property type="entry name" value="P-loop containing nucleoside triphosphate hydrolases"/>
    <property type="match status" value="1"/>
</dbReference>